<evidence type="ECO:0000313" key="3">
    <source>
        <dbReference type="Proteomes" id="UP000033033"/>
    </source>
</evidence>
<name>A0A0E3QST6_METBA</name>
<evidence type="ECO:0000256" key="1">
    <source>
        <dbReference type="SAM" id="Phobius"/>
    </source>
</evidence>
<dbReference type="Proteomes" id="UP000033033">
    <property type="component" value="Chromosome"/>
</dbReference>
<dbReference type="EMBL" id="CP009528">
    <property type="protein sequence ID" value="AKB54358.1"/>
    <property type="molecule type" value="Genomic_DNA"/>
</dbReference>
<gene>
    <name evidence="2" type="ORF">MSBRM_1360</name>
</gene>
<proteinExistence type="predicted"/>
<accession>A0A0E3QST6</accession>
<feature type="transmembrane region" description="Helical" evidence="1">
    <location>
        <begin position="102"/>
        <end position="118"/>
    </location>
</feature>
<dbReference type="KEGG" id="mby:MSBRM_1360"/>
<keyword evidence="3" id="KW-1185">Reference proteome</keyword>
<protein>
    <submittedName>
        <fullName evidence="2">Uncharacterized protein</fullName>
    </submittedName>
</protein>
<dbReference type="HOGENOM" id="CLU_1840553_0_0_2"/>
<organism evidence="2 3">
    <name type="scientific">Methanosarcina barkeri MS</name>
    <dbReference type="NCBI Taxonomy" id="1434108"/>
    <lineage>
        <taxon>Archaea</taxon>
        <taxon>Methanobacteriati</taxon>
        <taxon>Methanobacteriota</taxon>
        <taxon>Stenosarchaea group</taxon>
        <taxon>Methanomicrobia</taxon>
        <taxon>Methanosarcinales</taxon>
        <taxon>Methanosarcinaceae</taxon>
        <taxon>Methanosarcina</taxon>
    </lineage>
</organism>
<sequence>MSALTSFSGASLQTIWHGIGCNTEILVISAGNVIFLPAKSVITRVPDSAVSDIVVSCSIFVAAVISVLGFDVVSITSFVFCEHPLTRSMDSVINRHSTINKLNCLFVVLILIALHYFLSPSQNLRFYFFGYYFKILYYS</sequence>
<dbReference type="AlphaFoldDB" id="A0A0E3QST6"/>
<keyword evidence="1" id="KW-0472">Membrane</keyword>
<keyword evidence="1" id="KW-0812">Transmembrane</keyword>
<keyword evidence="1" id="KW-1133">Transmembrane helix</keyword>
<reference evidence="2 3" key="1">
    <citation type="submission" date="2014-07" db="EMBL/GenBank/DDBJ databases">
        <title>Methanogenic archaea and the global carbon cycle.</title>
        <authorList>
            <person name="Henriksen J.R."/>
            <person name="Luke J."/>
            <person name="Reinhart S."/>
            <person name="Benedict M.N."/>
            <person name="Youngblut N.D."/>
            <person name="Metcalf M.E."/>
            <person name="Whitaker R.J."/>
            <person name="Metcalf W.W."/>
        </authorList>
    </citation>
    <scope>NUCLEOTIDE SEQUENCE [LARGE SCALE GENOMIC DNA]</scope>
    <source>
        <strain evidence="2 3">MS</strain>
    </source>
</reference>
<feature type="transmembrane region" description="Helical" evidence="1">
    <location>
        <begin position="53"/>
        <end position="81"/>
    </location>
</feature>
<evidence type="ECO:0000313" key="2">
    <source>
        <dbReference type="EMBL" id="AKB54358.1"/>
    </source>
</evidence>